<keyword evidence="3" id="KW-1185">Reference proteome</keyword>
<dbReference type="EMBL" id="JANHOH010000001">
    <property type="protein sequence ID" value="MCQ6957143.1"/>
    <property type="molecule type" value="Genomic_DNA"/>
</dbReference>
<reference evidence="2 3" key="1">
    <citation type="submission" date="2022-07" db="EMBL/GenBank/DDBJ databases">
        <title>Mucilaginibacter sp. JC4.</title>
        <authorList>
            <person name="Le V."/>
            <person name="Ko S.-R."/>
            <person name="Ahn C.-Y."/>
            <person name="Oh H.-M."/>
        </authorList>
    </citation>
    <scope>NUCLEOTIDE SEQUENCE [LARGE SCALE GENOMIC DNA]</scope>
    <source>
        <strain evidence="2 3">JC4</strain>
    </source>
</reference>
<name>A0ABT1SZJ1_9SPHI</name>
<evidence type="ECO:0000313" key="3">
    <source>
        <dbReference type="Proteomes" id="UP001204376"/>
    </source>
</evidence>
<evidence type="ECO:0000313" key="2">
    <source>
        <dbReference type="EMBL" id="MCQ6957143.1"/>
    </source>
</evidence>
<evidence type="ECO:0000256" key="1">
    <source>
        <dbReference type="SAM" id="SignalP"/>
    </source>
</evidence>
<dbReference type="RefSeq" id="WP_256537352.1">
    <property type="nucleotide sequence ID" value="NZ_JANHOH010000001.1"/>
</dbReference>
<proteinExistence type="predicted"/>
<dbReference type="Proteomes" id="UP001204376">
    <property type="component" value="Unassembled WGS sequence"/>
</dbReference>
<organism evidence="2 3">
    <name type="scientific">Mucilaginibacter aquariorum</name>
    <dbReference type="NCBI Taxonomy" id="2967225"/>
    <lineage>
        <taxon>Bacteria</taxon>
        <taxon>Pseudomonadati</taxon>
        <taxon>Bacteroidota</taxon>
        <taxon>Sphingobacteriia</taxon>
        <taxon>Sphingobacteriales</taxon>
        <taxon>Sphingobacteriaceae</taxon>
        <taxon>Mucilaginibacter</taxon>
    </lineage>
</organism>
<feature type="chain" id="PRO_5045052286" evidence="1">
    <location>
        <begin position="20"/>
        <end position="499"/>
    </location>
</feature>
<accession>A0ABT1SZJ1</accession>
<sequence>MKKIFCFATLLGFVNLASAQNVFPTAAGTSVGIGTITPAEQLEVTNPTTGAIRISSLKSQILANDVIGKLNFYKVDASTGGAGVATSIQSRAYDLGGAFDMDMVTGSVSTPVTAMTFHYNGNIGIGTNNPFALLHLNAINAIPNSRGNAFISTTDVAAIDVGGQLSFGGSFTGTAQTYWAGIAGRKENATDNDYSGYLQFITRKNGISSVERMRLTSDGNLGIGITTPGLKTHIFGITGFPATTGTAQTGVLRLQGSSSQAVLDFGVNGASGSYLQATNQTALTANYPLLLNPNGGSVGIGSTTPQTALEVKSGIVNIPAPLTGGIASFGRNGHASISIVANPANKSSIYFANTADAYAGGILYDNATNTMAFRTNNISDQFIINATGSVGIGTTAPPTGYKLAVNGNVLATAVTVKLYSEWSDYVFDKDYKLPTLSQVKNYIDKNHHLPDMPSAKEVKDNGLNLGEMNALLTKKIEELTLYLIEQNKRIEKLEARLNK</sequence>
<protein>
    <submittedName>
        <fullName evidence="2">Uncharacterized protein</fullName>
    </submittedName>
</protein>
<feature type="signal peptide" evidence="1">
    <location>
        <begin position="1"/>
        <end position="19"/>
    </location>
</feature>
<comment type="caution">
    <text evidence="2">The sequence shown here is derived from an EMBL/GenBank/DDBJ whole genome shotgun (WGS) entry which is preliminary data.</text>
</comment>
<gene>
    <name evidence="2" type="ORF">NPE20_04205</name>
</gene>
<keyword evidence="1" id="KW-0732">Signal</keyword>